<evidence type="ECO:0000313" key="5">
    <source>
        <dbReference type="Proteomes" id="UP000663882"/>
    </source>
</evidence>
<dbReference type="AlphaFoldDB" id="A0A814DBU0"/>
<feature type="domain" description="SH3" evidence="3">
    <location>
        <begin position="309"/>
        <end position="371"/>
    </location>
</feature>
<evidence type="ECO:0000256" key="1">
    <source>
        <dbReference type="ARBA" id="ARBA00022443"/>
    </source>
</evidence>
<evidence type="ECO:0000313" key="4">
    <source>
        <dbReference type="EMBL" id="CAF0952369.1"/>
    </source>
</evidence>
<dbReference type="EMBL" id="CAJNOO010000470">
    <property type="protein sequence ID" value="CAF0952369.1"/>
    <property type="molecule type" value="Genomic_DNA"/>
</dbReference>
<dbReference type="PROSITE" id="PS50002">
    <property type="entry name" value="SH3"/>
    <property type="match status" value="1"/>
</dbReference>
<evidence type="ECO:0000259" key="3">
    <source>
        <dbReference type="PROSITE" id="PS50002"/>
    </source>
</evidence>
<evidence type="ECO:0000256" key="2">
    <source>
        <dbReference type="PROSITE-ProRule" id="PRU00192"/>
    </source>
</evidence>
<organism evidence="4 5">
    <name type="scientific">Rotaria sordida</name>
    <dbReference type="NCBI Taxonomy" id="392033"/>
    <lineage>
        <taxon>Eukaryota</taxon>
        <taxon>Metazoa</taxon>
        <taxon>Spiralia</taxon>
        <taxon>Gnathifera</taxon>
        <taxon>Rotifera</taxon>
        <taxon>Eurotatoria</taxon>
        <taxon>Bdelloidea</taxon>
        <taxon>Philodinida</taxon>
        <taxon>Philodinidae</taxon>
        <taxon>Rotaria</taxon>
    </lineage>
</organism>
<keyword evidence="1 2" id="KW-0728">SH3 domain</keyword>
<name>A0A814DBU0_9BILA</name>
<sequence length="373" mass="42945">MDQSKTFTKLLRVLQFRKHIKELTSACKRINKDGCYEFVTDKTETLSTQKKSTKFNIFRSKKRRNKNSYHLSTQVESNMECITVDNHEQPLKNMNSYEHLSHATPTSPANLSMIISQSYKPLHVKSTQFNKNTIAVTKEMKRKKKRGTTVKALYTISNWVFIEIPETGETGFIPIYCIRLLEPSNPLFESPSQNNISLLNVSIYDKPRYSRLSITNNRSSSMSKSQPGHFISSIGPCYLNNEPQILKNSRSTKSTTFTRPQIKDESVLSQQISNISLYTYDKDAYETLNLTPHKNLSINILDNQPVIFRSNNRLRVIENYQRQFVGDISVLESEVVTLINPIESIGDWRLVKRGDGQQGYIPKQIVVLDRNFS</sequence>
<dbReference type="SUPFAM" id="SSF50044">
    <property type="entry name" value="SH3-domain"/>
    <property type="match status" value="1"/>
</dbReference>
<dbReference type="OrthoDB" id="9991832at2759"/>
<proteinExistence type="predicted"/>
<reference evidence="4" key="1">
    <citation type="submission" date="2021-02" db="EMBL/GenBank/DDBJ databases">
        <authorList>
            <person name="Nowell W R."/>
        </authorList>
    </citation>
    <scope>NUCLEOTIDE SEQUENCE</scope>
</reference>
<protein>
    <recommendedName>
        <fullName evidence="3">SH3 domain-containing protein</fullName>
    </recommendedName>
</protein>
<accession>A0A814DBU0</accession>
<dbReference type="InterPro" id="IPR001452">
    <property type="entry name" value="SH3_domain"/>
</dbReference>
<gene>
    <name evidence="4" type="ORF">RFH988_LOCUS11701</name>
</gene>
<comment type="caution">
    <text evidence="4">The sequence shown here is derived from an EMBL/GenBank/DDBJ whole genome shotgun (WGS) entry which is preliminary data.</text>
</comment>
<dbReference type="InterPro" id="IPR036028">
    <property type="entry name" value="SH3-like_dom_sf"/>
</dbReference>
<dbReference type="Proteomes" id="UP000663882">
    <property type="component" value="Unassembled WGS sequence"/>
</dbReference>